<dbReference type="HAMAP" id="MF_00382">
    <property type="entry name" value="Ribosomal_bL20"/>
    <property type="match status" value="1"/>
</dbReference>
<dbReference type="NCBIfam" id="TIGR01032">
    <property type="entry name" value="rplT_bact"/>
    <property type="match status" value="1"/>
</dbReference>
<keyword evidence="5 7" id="KW-0687">Ribonucleoprotein</keyword>
<organism evidence="9 10">
    <name type="scientific">candidate division TA06 bacterium 34_109</name>
    <dbReference type="NCBI Taxonomy" id="1635277"/>
    <lineage>
        <taxon>Bacteria</taxon>
        <taxon>Bacteria division TA06</taxon>
    </lineage>
</organism>
<evidence type="ECO:0000256" key="3">
    <source>
        <dbReference type="ARBA" id="ARBA00022884"/>
    </source>
</evidence>
<evidence type="ECO:0000256" key="6">
    <source>
        <dbReference type="ARBA" id="ARBA00035172"/>
    </source>
</evidence>
<dbReference type="CDD" id="cd07026">
    <property type="entry name" value="Ribosomal_L20"/>
    <property type="match status" value="1"/>
</dbReference>
<keyword evidence="4 7" id="KW-0689">Ribosomal protein</keyword>
<dbReference type="InterPro" id="IPR005813">
    <property type="entry name" value="Ribosomal_bL20"/>
</dbReference>
<reference evidence="10" key="1">
    <citation type="journal article" date="2015" name="MBio">
        <title>Genome-Resolved Metagenomic Analysis Reveals Roles for Candidate Phyla and Other Microbial Community Members in Biogeochemical Transformations in Oil Reservoirs.</title>
        <authorList>
            <person name="Hu P."/>
            <person name="Tom L."/>
            <person name="Singh A."/>
            <person name="Thomas B.C."/>
            <person name="Baker B.J."/>
            <person name="Piceno Y.M."/>
            <person name="Andersen G.L."/>
            <person name="Banfield J.F."/>
        </authorList>
    </citation>
    <scope>NUCLEOTIDE SEQUENCE [LARGE SCALE GENOMIC DNA]</scope>
</reference>
<dbReference type="GO" id="GO:0005840">
    <property type="term" value="C:ribosome"/>
    <property type="evidence" value="ECO:0007669"/>
    <property type="project" value="UniProtKB-KW"/>
</dbReference>
<evidence type="ECO:0000256" key="5">
    <source>
        <dbReference type="ARBA" id="ARBA00023274"/>
    </source>
</evidence>
<dbReference type="AlphaFoldDB" id="A0A101I194"/>
<comment type="caution">
    <text evidence="9">The sequence shown here is derived from an EMBL/GenBank/DDBJ whole genome shotgun (WGS) entry which is preliminary data.</text>
</comment>
<dbReference type="PRINTS" id="PR00062">
    <property type="entry name" value="RIBOSOMALL20"/>
</dbReference>
<evidence type="ECO:0000256" key="4">
    <source>
        <dbReference type="ARBA" id="ARBA00022980"/>
    </source>
</evidence>
<protein>
    <recommendedName>
        <fullName evidence="6 7">Large ribosomal subunit protein bL20</fullName>
    </recommendedName>
</protein>
<dbReference type="Gene3D" id="1.10.1900.20">
    <property type="entry name" value="Ribosomal protein L20"/>
    <property type="match status" value="1"/>
</dbReference>
<keyword evidence="3 7" id="KW-0694">RNA-binding</keyword>
<proteinExistence type="inferred from homology"/>
<dbReference type="Pfam" id="PF00453">
    <property type="entry name" value="Ribosomal_L20"/>
    <property type="match status" value="1"/>
</dbReference>
<dbReference type="FunFam" id="1.10.1900.20:FF:000001">
    <property type="entry name" value="50S ribosomal protein L20"/>
    <property type="match status" value="1"/>
</dbReference>
<keyword evidence="2 7" id="KW-0699">rRNA-binding</keyword>
<dbReference type="Proteomes" id="UP000053467">
    <property type="component" value="Unassembled WGS sequence"/>
</dbReference>
<evidence type="ECO:0000313" key="9">
    <source>
        <dbReference type="EMBL" id="KUK87167.1"/>
    </source>
</evidence>
<evidence type="ECO:0000313" key="10">
    <source>
        <dbReference type="Proteomes" id="UP000053467"/>
    </source>
</evidence>
<dbReference type="GO" id="GO:1990904">
    <property type="term" value="C:ribonucleoprotein complex"/>
    <property type="evidence" value="ECO:0007669"/>
    <property type="project" value="UniProtKB-KW"/>
</dbReference>
<evidence type="ECO:0000256" key="8">
    <source>
        <dbReference type="RuleBase" id="RU000560"/>
    </source>
</evidence>
<gene>
    <name evidence="7" type="primary">rplT</name>
    <name evidence="9" type="ORF">XE03_0963</name>
</gene>
<dbReference type="PROSITE" id="PS00937">
    <property type="entry name" value="RIBOSOMAL_L20"/>
    <property type="match status" value="1"/>
</dbReference>
<name>A0A101I194_UNCT6</name>
<comment type="function">
    <text evidence="7 8">Binds directly to 23S ribosomal RNA and is necessary for the in vitro assembly process of the 50S ribosomal subunit. It is not involved in the protein synthesizing functions of that subunit.</text>
</comment>
<dbReference type="PANTHER" id="PTHR10986">
    <property type="entry name" value="39S RIBOSOMAL PROTEIN L20"/>
    <property type="match status" value="1"/>
</dbReference>
<evidence type="ECO:0000256" key="2">
    <source>
        <dbReference type="ARBA" id="ARBA00022730"/>
    </source>
</evidence>
<dbReference type="InterPro" id="IPR035566">
    <property type="entry name" value="Ribosomal_protein_bL20_C"/>
</dbReference>
<dbReference type="SUPFAM" id="SSF74731">
    <property type="entry name" value="Ribosomal protein L20"/>
    <property type="match status" value="1"/>
</dbReference>
<dbReference type="Gene3D" id="6.10.160.10">
    <property type="match status" value="1"/>
</dbReference>
<evidence type="ECO:0000256" key="1">
    <source>
        <dbReference type="ARBA" id="ARBA00007698"/>
    </source>
</evidence>
<accession>A0A101I194</accession>
<evidence type="ECO:0000256" key="7">
    <source>
        <dbReference type="HAMAP-Rule" id="MF_00382"/>
    </source>
</evidence>
<dbReference type="EMBL" id="LGGX01000007">
    <property type="protein sequence ID" value="KUK87167.1"/>
    <property type="molecule type" value="Genomic_DNA"/>
</dbReference>
<sequence>MTRVKNSPVTRARRKKWIKRASGSFGKKSNAYKSARSAATKALVYAYRDRKKKKSEMRSLWITRINIACREHDISYSKFINGLKKSNVLLDRKQLSEIAIHEPDAFKELVKIAKSV</sequence>
<dbReference type="PATRIC" id="fig|1635277.3.peg.737"/>
<comment type="similarity">
    <text evidence="1 7 8">Belongs to the bacterial ribosomal protein bL20 family.</text>
</comment>
<dbReference type="GO" id="GO:0003735">
    <property type="term" value="F:structural constituent of ribosome"/>
    <property type="evidence" value="ECO:0007669"/>
    <property type="project" value="InterPro"/>
</dbReference>
<dbReference type="GO" id="GO:0006412">
    <property type="term" value="P:translation"/>
    <property type="evidence" value="ECO:0007669"/>
    <property type="project" value="InterPro"/>
</dbReference>
<dbReference type="GO" id="GO:0000027">
    <property type="term" value="P:ribosomal large subunit assembly"/>
    <property type="evidence" value="ECO:0007669"/>
    <property type="project" value="UniProtKB-UniRule"/>
</dbReference>
<dbReference type="GO" id="GO:0019843">
    <property type="term" value="F:rRNA binding"/>
    <property type="evidence" value="ECO:0007669"/>
    <property type="project" value="UniProtKB-UniRule"/>
</dbReference>
<dbReference type="InterPro" id="IPR049946">
    <property type="entry name" value="RIBOSOMAL_L20_CS"/>
</dbReference>